<keyword evidence="4" id="KW-1185">Reference proteome</keyword>
<dbReference type="Gene3D" id="3.60.21.10">
    <property type="match status" value="1"/>
</dbReference>
<dbReference type="SUPFAM" id="SSF56300">
    <property type="entry name" value="Metallo-dependent phosphatases"/>
    <property type="match status" value="1"/>
</dbReference>
<feature type="region of interest" description="Disordered" evidence="1">
    <location>
        <begin position="275"/>
        <end position="302"/>
    </location>
</feature>
<proteinExistence type="predicted"/>
<sequence>MYPDNIHLLRGSHECKHLCDHFTFRAECIHKYSKKTYNLAIESFKSLPIAAVVDNKFLCVHGGIGPDIKNLGDIDKINRFREIPYRGSFCDLIWSDPSENYGYDPISIKFSHNHNRGCSYNYTYNTICNFLFENDLLTIVRSHEVQDQGYKLHKKSQQSGFPSLISVFSAPNYLDVYSNKAAIVKYQKDNIVNIVQFDRTEHPYYLPNFIDAFTWSIPFMCEKINELLLIILEIGTNEIENDESDHTSSCGFMSDRYYSDESDFSEEFSLSGERSRLGRSISKPQTKISLPDTSSSSFLSPTKNKPMAKIMIKINDTETINLRLNNNRRKKIQDVSDHVSDEYLNSVDKVIKISPSSSKCNYTSSHENSEKIAKDDDENRYSSEKQKFNLKNSISTLGSSKGTIISNSSEKNSRDSIYSSTNEKLTEITNDMPDEPIRDFGFIESKENGETDYEPNNDRENKVPKYKPKSKYEEAKQPNGQTKGKIKSSLIKKIIAVGKFAVLFKNMREQAETVSEMRYNINSEYLPKKNLTIGIQSLKNQLRSFDEAKKSDQLNEMIPRFSHSHNRHGCSPVSGGNSGSYGMKASYAGIGTYVSRSGCSINSANSCHNNSSSNSLASKYGNRVGYSSNLCHSNYRSQHLNKLKMASKSPELSQSAVSLEEYTNLPNIYLKSDNESSPEPESDG</sequence>
<dbReference type="AlphaFoldDB" id="A0A1R1YCC7"/>
<feature type="compositionally biased region" description="Polar residues" evidence="1">
    <location>
        <begin position="356"/>
        <end position="366"/>
    </location>
</feature>
<feature type="domain" description="Serine/threonine specific protein phosphatases" evidence="2">
    <location>
        <begin position="1"/>
        <end position="201"/>
    </location>
</feature>
<dbReference type="InterPro" id="IPR029052">
    <property type="entry name" value="Metallo-depent_PP-like"/>
</dbReference>
<name>A0A1R1YCC7_9FUNG</name>
<dbReference type="GO" id="GO:0097720">
    <property type="term" value="P:calcineurin-mediated signaling"/>
    <property type="evidence" value="ECO:0007669"/>
    <property type="project" value="InterPro"/>
</dbReference>
<dbReference type="Proteomes" id="UP000187283">
    <property type="component" value="Unassembled WGS sequence"/>
</dbReference>
<protein>
    <submittedName>
        <fullName evidence="3">Serine/threonine-protein phosphatase 2B catalytic subunit A1</fullName>
    </submittedName>
</protein>
<organism evidence="3 4">
    <name type="scientific">Smittium culicis</name>
    <dbReference type="NCBI Taxonomy" id="133412"/>
    <lineage>
        <taxon>Eukaryota</taxon>
        <taxon>Fungi</taxon>
        <taxon>Fungi incertae sedis</taxon>
        <taxon>Zoopagomycota</taxon>
        <taxon>Kickxellomycotina</taxon>
        <taxon>Harpellomycetes</taxon>
        <taxon>Harpellales</taxon>
        <taxon>Legeriomycetaceae</taxon>
        <taxon>Smittium</taxon>
    </lineage>
</organism>
<evidence type="ECO:0000256" key="1">
    <source>
        <dbReference type="SAM" id="MobiDB-lite"/>
    </source>
</evidence>
<feature type="region of interest" description="Disordered" evidence="1">
    <location>
        <begin position="399"/>
        <end position="420"/>
    </location>
</feature>
<dbReference type="PRINTS" id="PR00114">
    <property type="entry name" value="STPHPHTASE"/>
</dbReference>
<accession>A0A1R1YCC7</accession>
<comment type="caution">
    <text evidence="3">The sequence shown here is derived from an EMBL/GenBank/DDBJ whole genome shotgun (WGS) entry which is preliminary data.</text>
</comment>
<evidence type="ECO:0000313" key="3">
    <source>
        <dbReference type="EMBL" id="OMJ24559.1"/>
    </source>
</evidence>
<dbReference type="InterPro" id="IPR006186">
    <property type="entry name" value="Ser/Thr-sp_prot-phosphatase"/>
</dbReference>
<dbReference type="EMBL" id="LSSN01000321">
    <property type="protein sequence ID" value="OMJ24559.1"/>
    <property type="molecule type" value="Genomic_DNA"/>
</dbReference>
<feature type="region of interest" description="Disordered" evidence="1">
    <location>
        <begin position="356"/>
        <end position="382"/>
    </location>
</feature>
<dbReference type="SMART" id="SM00156">
    <property type="entry name" value="PP2Ac"/>
    <property type="match status" value="1"/>
</dbReference>
<evidence type="ECO:0000259" key="2">
    <source>
        <dbReference type="SMART" id="SM00156"/>
    </source>
</evidence>
<dbReference type="InterPro" id="IPR004843">
    <property type="entry name" value="Calcineurin-like_PHP"/>
</dbReference>
<gene>
    <name evidence="3" type="ORF">AYI70_g1504</name>
</gene>
<reference evidence="3 4" key="1">
    <citation type="submission" date="2017-01" db="EMBL/GenBank/DDBJ databases">
        <authorList>
            <person name="Mah S.A."/>
            <person name="Swanson W.J."/>
            <person name="Moy G.W."/>
            <person name="Vacquier V.D."/>
        </authorList>
    </citation>
    <scope>NUCLEOTIDE SEQUENCE [LARGE SCALE GENOMIC DNA]</scope>
    <source>
        <strain evidence="3 4">GSMNP</strain>
    </source>
</reference>
<feature type="region of interest" description="Disordered" evidence="1">
    <location>
        <begin position="447"/>
        <end position="484"/>
    </location>
</feature>
<feature type="compositionally biased region" description="Basic and acidic residues" evidence="1">
    <location>
        <begin position="367"/>
        <end position="382"/>
    </location>
</feature>
<dbReference type="Pfam" id="PF00149">
    <property type="entry name" value="Metallophos"/>
    <property type="match status" value="1"/>
</dbReference>
<evidence type="ECO:0000313" key="4">
    <source>
        <dbReference type="Proteomes" id="UP000187283"/>
    </source>
</evidence>
<dbReference type="PANTHER" id="PTHR45673">
    <property type="entry name" value="SERINE/THREONINE-PROTEIN PHOSPHATASE 2B CATALYTIC SUBUNIT 1-RELATED"/>
    <property type="match status" value="1"/>
</dbReference>
<dbReference type="OrthoDB" id="5630841at2759"/>
<feature type="compositionally biased region" description="Low complexity" evidence="1">
    <location>
        <begin position="289"/>
        <end position="302"/>
    </location>
</feature>
<dbReference type="InterPro" id="IPR043360">
    <property type="entry name" value="PP2B"/>
</dbReference>
<dbReference type="GO" id="GO:0033192">
    <property type="term" value="F:calmodulin-dependent protein phosphatase activity"/>
    <property type="evidence" value="ECO:0007669"/>
    <property type="project" value="InterPro"/>
</dbReference>
<dbReference type="STRING" id="133412.A0A1R1YCC7"/>